<dbReference type="InterPro" id="IPR038717">
    <property type="entry name" value="Tc1-like_DDE_dom"/>
</dbReference>
<dbReference type="HOGENOM" id="CLU_056788_12_1_1"/>
<dbReference type="EMBL" id="KL198331">
    <property type="protein sequence ID" value="KDQ05475.1"/>
    <property type="molecule type" value="Genomic_DNA"/>
</dbReference>
<name>A0A067LTC3_BOTB1</name>
<accession>A0A067LTC3</accession>
<organism evidence="2 3">
    <name type="scientific">Botryobasidium botryosum (strain FD-172 SS1)</name>
    <dbReference type="NCBI Taxonomy" id="930990"/>
    <lineage>
        <taxon>Eukaryota</taxon>
        <taxon>Fungi</taxon>
        <taxon>Dikarya</taxon>
        <taxon>Basidiomycota</taxon>
        <taxon>Agaricomycotina</taxon>
        <taxon>Agaricomycetes</taxon>
        <taxon>Cantharellales</taxon>
        <taxon>Botryobasidiaceae</taxon>
        <taxon>Botryobasidium</taxon>
    </lineage>
</organism>
<dbReference type="AlphaFoldDB" id="A0A067LTC3"/>
<keyword evidence="3" id="KW-1185">Reference proteome</keyword>
<feature type="domain" description="Tc1-like transposase DDE" evidence="1">
    <location>
        <begin position="2"/>
        <end position="32"/>
    </location>
</feature>
<dbReference type="Gene3D" id="3.30.420.10">
    <property type="entry name" value="Ribonuclease H-like superfamily/Ribonuclease H"/>
    <property type="match status" value="1"/>
</dbReference>
<dbReference type="InterPro" id="IPR036397">
    <property type="entry name" value="RNaseH_sf"/>
</dbReference>
<evidence type="ECO:0000259" key="1">
    <source>
        <dbReference type="Pfam" id="PF13358"/>
    </source>
</evidence>
<dbReference type="InParanoid" id="A0A067LTC3"/>
<sequence length="73" mass="8315">MRLLYLPPYSPDFNPIECAFSALKAWIRANRDYVLRALTGGPLSDPLSVLWGAVFMVMTPEKSIGWYRECGYV</sequence>
<proteinExistence type="predicted"/>
<dbReference type="OrthoDB" id="2266637at2759"/>
<dbReference type="Proteomes" id="UP000027195">
    <property type="component" value="Unassembled WGS sequence"/>
</dbReference>
<gene>
    <name evidence="2" type="ORF">BOTBODRAFT_122768</name>
</gene>
<evidence type="ECO:0000313" key="2">
    <source>
        <dbReference type="EMBL" id="KDQ05475.1"/>
    </source>
</evidence>
<evidence type="ECO:0000313" key="3">
    <source>
        <dbReference type="Proteomes" id="UP000027195"/>
    </source>
</evidence>
<protein>
    <recommendedName>
        <fullName evidence="1">Tc1-like transposase DDE domain-containing protein</fullName>
    </recommendedName>
</protein>
<dbReference type="GO" id="GO:0003676">
    <property type="term" value="F:nucleic acid binding"/>
    <property type="evidence" value="ECO:0007669"/>
    <property type="project" value="InterPro"/>
</dbReference>
<dbReference type="Pfam" id="PF13358">
    <property type="entry name" value="DDE_3"/>
    <property type="match status" value="1"/>
</dbReference>
<reference evidence="3" key="1">
    <citation type="journal article" date="2014" name="Proc. Natl. Acad. Sci. U.S.A.">
        <title>Extensive sampling of basidiomycete genomes demonstrates inadequacy of the white-rot/brown-rot paradigm for wood decay fungi.</title>
        <authorList>
            <person name="Riley R."/>
            <person name="Salamov A.A."/>
            <person name="Brown D.W."/>
            <person name="Nagy L.G."/>
            <person name="Floudas D."/>
            <person name="Held B.W."/>
            <person name="Levasseur A."/>
            <person name="Lombard V."/>
            <person name="Morin E."/>
            <person name="Otillar R."/>
            <person name="Lindquist E.A."/>
            <person name="Sun H."/>
            <person name="LaButti K.M."/>
            <person name="Schmutz J."/>
            <person name="Jabbour D."/>
            <person name="Luo H."/>
            <person name="Baker S.E."/>
            <person name="Pisabarro A.G."/>
            <person name="Walton J.D."/>
            <person name="Blanchette R.A."/>
            <person name="Henrissat B."/>
            <person name="Martin F."/>
            <person name="Cullen D."/>
            <person name="Hibbett D.S."/>
            <person name="Grigoriev I.V."/>
        </authorList>
    </citation>
    <scope>NUCLEOTIDE SEQUENCE [LARGE SCALE GENOMIC DNA]</scope>
    <source>
        <strain evidence="3">FD-172 SS1</strain>
    </source>
</reference>